<dbReference type="OrthoDB" id="4482143at2759"/>
<name>A0A3D8QU61_9HELO</name>
<proteinExistence type="predicted"/>
<evidence type="ECO:0000313" key="3">
    <source>
        <dbReference type="Proteomes" id="UP000256328"/>
    </source>
</evidence>
<keyword evidence="3" id="KW-1185">Reference proteome</keyword>
<protein>
    <recommendedName>
        <fullName evidence="4">Major facilitator superfamily (MFS) profile domain-containing protein</fullName>
    </recommendedName>
</protein>
<sequence>MGFGIAASQCLVAPLAVTSAIVMHGYAILGDEYHIRGPIIAFNAILGLIGIPVLGFAKSSAVRYSEVFLVTVRANGNVPTIWPIKLTKFEANGSEPSAPRP</sequence>
<organism evidence="2 3">
    <name type="scientific">Coleophoma crateriformis</name>
    <dbReference type="NCBI Taxonomy" id="565419"/>
    <lineage>
        <taxon>Eukaryota</taxon>
        <taxon>Fungi</taxon>
        <taxon>Dikarya</taxon>
        <taxon>Ascomycota</taxon>
        <taxon>Pezizomycotina</taxon>
        <taxon>Leotiomycetes</taxon>
        <taxon>Helotiales</taxon>
        <taxon>Dermateaceae</taxon>
        <taxon>Coleophoma</taxon>
    </lineage>
</organism>
<keyword evidence="1" id="KW-0472">Membrane</keyword>
<evidence type="ECO:0000256" key="1">
    <source>
        <dbReference type="SAM" id="Phobius"/>
    </source>
</evidence>
<evidence type="ECO:0000313" key="2">
    <source>
        <dbReference type="EMBL" id="RDW65383.1"/>
    </source>
</evidence>
<dbReference type="Proteomes" id="UP000256328">
    <property type="component" value="Unassembled WGS sequence"/>
</dbReference>
<dbReference type="EMBL" id="PDLN01000015">
    <property type="protein sequence ID" value="RDW65383.1"/>
    <property type="molecule type" value="Genomic_DNA"/>
</dbReference>
<feature type="transmembrane region" description="Helical" evidence="1">
    <location>
        <begin position="39"/>
        <end position="57"/>
    </location>
</feature>
<keyword evidence="1" id="KW-0812">Transmembrane</keyword>
<keyword evidence="1" id="KW-1133">Transmembrane helix</keyword>
<evidence type="ECO:0008006" key="4">
    <source>
        <dbReference type="Google" id="ProtNLM"/>
    </source>
</evidence>
<accession>A0A3D8QU61</accession>
<gene>
    <name evidence="2" type="ORF">BP5796_10075</name>
</gene>
<dbReference type="AlphaFoldDB" id="A0A3D8QU61"/>
<comment type="caution">
    <text evidence="2">The sequence shown here is derived from an EMBL/GenBank/DDBJ whole genome shotgun (WGS) entry which is preliminary data.</text>
</comment>
<reference evidence="2 3" key="1">
    <citation type="journal article" date="2018" name="IMA Fungus">
        <title>IMA Genome-F 9: Draft genome sequence of Annulohypoxylon stygium, Aspergillus mulundensis, Berkeleyomyces basicola (syn. Thielaviopsis basicola), Ceratocystis smalleyi, two Cercospora beticola strains, Coleophoma cylindrospora, Fusarium fracticaudum, Phialophora cf. hyalina, and Morchella septimelata.</title>
        <authorList>
            <person name="Wingfield B.D."/>
            <person name="Bills G.F."/>
            <person name="Dong Y."/>
            <person name="Huang W."/>
            <person name="Nel W.J."/>
            <person name="Swalarsk-Parry B.S."/>
            <person name="Vaghefi N."/>
            <person name="Wilken P.M."/>
            <person name="An Z."/>
            <person name="de Beer Z.W."/>
            <person name="De Vos L."/>
            <person name="Chen L."/>
            <person name="Duong T.A."/>
            <person name="Gao Y."/>
            <person name="Hammerbacher A."/>
            <person name="Kikkert J.R."/>
            <person name="Li Y."/>
            <person name="Li H."/>
            <person name="Li K."/>
            <person name="Li Q."/>
            <person name="Liu X."/>
            <person name="Ma X."/>
            <person name="Naidoo K."/>
            <person name="Pethybridge S.J."/>
            <person name="Sun J."/>
            <person name="Steenkamp E.T."/>
            <person name="van der Nest M.A."/>
            <person name="van Wyk S."/>
            <person name="Wingfield M.J."/>
            <person name="Xiong C."/>
            <person name="Yue Q."/>
            <person name="Zhang X."/>
        </authorList>
    </citation>
    <scope>NUCLEOTIDE SEQUENCE [LARGE SCALE GENOMIC DNA]</scope>
    <source>
        <strain evidence="2 3">BP5796</strain>
    </source>
</reference>